<organism evidence="1 2">
    <name type="scientific">Pseudomonas syringae pv. actinidiae</name>
    <dbReference type="NCBI Taxonomy" id="103796"/>
    <lineage>
        <taxon>Bacteria</taxon>
        <taxon>Pseudomonadati</taxon>
        <taxon>Pseudomonadota</taxon>
        <taxon>Gammaproteobacteria</taxon>
        <taxon>Pseudomonadales</taxon>
        <taxon>Pseudomonadaceae</taxon>
        <taxon>Pseudomonas</taxon>
        <taxon>Pseudomonas syringae</taxon>
    </lineage>
</organism>
<dbReference type="Proteomes" id="UP000247480">
    <property type="component" value="Unassembled WGS sequence"/>
</dbReference>
<dbReference type="EMBL" id="BGJZ01000231">
    <property type="protein sequence ID" value="GBH11178.1"/>
    <property type="molecule type" value="Genomic_DNA"/>
</dbReference>
<protein>
    <submittedName>
        <fullName evidence="1">Uncharacterized protein</fullName>
    </submittedName>
</protein>
<sequence length="71" mass="8260">MRGCQIIRHYIIFARKYAVTLRKTDSHHLPPLQSPPLSQRLEPDLPCQFCVYRFFLPLQANNTGAIFPVPH</sequence>
<proteinExistence type="predicted"/>
<gene>
    <name evidence="1" type="ORF">KPSA1_04614</name>
</gene>
<reference evidence="1 2" key="1">
    <citation type="submission" date="2018-04" db="EMBL/GenBank/DDBJ databases">
        <title>Draft genome sequence of Pseudomonas syringae pv. actinidiae biovar 1 strains isolated from kiwifruit in Kagawa prefecture.</title>
        <authorList>
            <person name="Tabuchi M."/>
            <person name="Saito M."/>
            <person name="Fujiwara S."/>
            <person name="Sasa N."/>
            <person name="Akimitsu K."/>
            <person name="Gomi K."/>
            <person name="Konishi-Sugita S."/>
            <person name="Hamano K."/>
            <person name="Kataoka I."/>
        </authorList>
    </citation>
    <scope>NUCLEOTIDE SEQUENCE [LARGE SCALE GENOMIC DNA]</scope>
    <source>
        <strain evidence="1 2">MAFF212206</strain>
    </source>
</reference>
<accession>A0A2V0QKQ0</accession>
<evidence type="ECO:0000313" key="1">
    <source>
        <dbReference type="EMBL" id="GBH11178.1"/>
    </source>
</evidence>
<comment type="caution">
    <text evidence="1">The sequence shown here is derived from an EMBL/GenBank/DDBJ whole genome shotgun (WGS) entry which is preliminary data.</text>
</comment>
<dbReference type="AlphaFoldDB" id="A0A2V0QKQ0"/>
<evidence type="ECO:0000313" key="2">
    <source>
        <dbReference type="Proteomes" id="UP000247480"/>
    </source>
</evidence>
<name>A0A2V0QKQ0_PSESF</name>